<dbReference type="PROSITE" id="PS00109">
    <property type="entry name" value="PROTEIN_KINASE_TYR"/>
    <property type="match status" value="1"/>
</dbReference>
<dbReference type="RefSeq" id="WP_189332669.1">
    <property type="nucleotide sequence ID" value="NZ_AP023356.1"/>
</dbReference>
<feature type="transmembrane region" description="Helical" evidence="1">
    <location>
        <begin position="386"/>
        <end position="406"/>
    </location>
</feature>
<evidence type="ECO:0000313" key="3">
    <source>
        <dbReference type="EMBL" id="BCJ40938.1"/>
    </source>
</evidence>
<dbReference type="PANTHER" id="PTHR24361">
    <property type="entry name" value="MITOGEN-ACTIVATED KINASE KINASE KINASE"/>
    <property type="match status" value="1"/>
</dbReference>
<organism evidence="3 4">
    <name type="scientific">Actinoplanes ianthinogenes</name>
    <dbReference type="NCBI Taxonomy" id="122358"/>
    <lineage>
        <taxon>Bacteria</taxon>
        <taxon>Bacillati</taxon>
        <taxon>Actinomycetota</taxon>
        <taxon>Actinomycetes</taxon>
        <taxon>Micromonosporales</taxon>
        <taxon>Micromonosporaceae</taxon>
        <taxon>Actinoplanes</taxon>
    </lineage>
</organism>
<keyword evidence="4" id="KW-1185">Reference proteome</keyword>
<feature type="transmembrane region" description="Helical" evidence="1">
    <location>
        <begin position="326"/>
        <end position="350"/>
    </location>
</feature>
<dbReference type="PROSITE" id="PS50011">
    <property type="entry name" value="PROTEIN_KINASE_DOM"/>
    <property type="match status" value="1"/>
</dbReference>
<evidence type="ECO:0000313" key="4">
    <source>
        <dbReference type="Proteomes" id="UP000676967"/>
    </source>
</evidence>
<feature type="domain" description="Protein kinase" evidence="2">
    <location>
        <begin position="16"/>
        <end position="271"/>
    </location>
</feature>
<evidence type="ECO:0000256" key="1">
    <source>
        <dbReference type="SAM" id="Phobius"/>
    </source>
</evidence>
<dbReference type="Gene3D" id="3.30.200.20">
    <property type="entry name" value="Phosphorylase Kinase, domain 1"/>
    <property type="match status" value="1"/>
</dbReference>
<dbReference type="InterPro" id="IPR011009">
    <property type="entry name" value="Kinase-like_dom_sf"/>
</dbReference>
<accession>A0ABM7LNS0</accession>
<dbReference type="InterPro" id="IPR053235">
    <property type="entry name" value="Ser_Thr_kinase"/>
</dbReference>
<dbReference type="InterPro" id="IPR008266">
    <property type="entry name" value="Tyr_kinase_AS"/>
</dbReference>
<feature type="transmembrane region" description="Helical" evidence="1">
    <location>
        <begin position="454"/>
        <end position="475"/>
    </location>
</feature>
<keyword evidence="1" id="KW-0812">Transmembrane</keyword>
<keyword evidence="1" id="KW-1133">Transmembrane helix</keyword>
<dbReference type="InterPro" id="IPR000719">
    <property type="entry name" value="Prot_kinase_dom"/>
</dbReference>
<reference evidence="3 4" key="1">
    <citation type="submission" date="2020-08" db="EMBL/GenBank/DDBJ databases">
        <title>Whole genome shotgun sequence of Actinoplanes ianthinogenes NBRC 13996.</title>
        <authorList>
            <person name="Komaki H."/>
            <person name="Tamura T."/>
        </authorList>
    </citation>
    <scope>NUCLEOTIDE SEQUENCE [LARGE SCALE GENOMIC DNA]</scope>
    <source>
        <strain evidence="3 4">NBRC 13996</strain>
    </source>
</reference>
<name>A0ABM7LNS0_9ACTN</name>
<gene>
    <name evidence="3" type="ORF">Aiant_15950</name>
</gene>
<proteinExistence type="predicted"/>
<keyword evidence="1" id="KW-0472">Membrane</keyword>
<dbReference type="Proteomes" id="UP000676967">
    <property type="component" value="Chromosome"/>
</dbReference>
<dbReference type="Gene3D" id="1.10.510.10">
    <property type="entry name" value="Transferase(Phosphotransferase) domain 1"/>
    <property type="match status" value="1"/>
</dbReference>
<feature type="transmembrane region" description="Helical" evidence="1">
    <location>
        <begin position="418"/>
        <end position="439"/>
    </location>
</feature>
<feature type="transmembrane region" description="Helical" evidence="1">
    <location>
        <begin position="357"/>
        <end position="380"/>
    </location>
</feature>
<protein>
    <recommendedName>
        <fullName evidence="2">Protein kinase domain-containing protein</fullName>
    </recommendedName>
</protein>
<dbReference type="EMBL" id="AP023356">
    <property type="protein sequence ID" value="BCJ40938.1"/>
    <property type="molecule type" value="Genomic_DNA"/>
</dbReference>
<dbReference type="CDD" id="cd14014">
    <property type="entry name" value="STKc_PknB_like"/>
    <property type="match status" value="1"/>
</dbReference>
<feature type="transmembrane region" description="Helical" evidence="1">
    <location>
        <begin position="496"/>
        <end position="517"/>
    </location>
</feature>
<dbReference type="Pfam" id="PF00069">
    <property type="entry name" value="Pkinase"/>
    <property type="match status" value="1"/>
</dbReference>
<sequence>MSGDYHVGPPDDPDKYRLRHEVGVGGEGALWQAEHEIHGGSELVAIKMLRPDRDVTEWRTRWMEQADLLRHISGPGIVAVHSAFLGAERHPPGAAGAPDTTLYLVMNWVDGDNLYDRQPFSRKDAFRTLGQIASILDRLHSGAATGSGRVVCHGDLSPANVMINQDGQAILIDFGLSQLRRTTADAPMGTPGYIAPELFSGGEYSPASDRYAFGCLAVFLLTGAPPADEPAKQLAAHQGVPPEVVAPIFAAEPDDRPGAAEWLRSIRNSATTAIGADSVAPRPPMPTAVPAAGSNTLGFVILSLLVVSLIWLSALNEYSNATLMHIAGQILLPVAVAAPLVAVGMSLAAYPSRSVRLGAAAVLVGGGFLLGRAALSGLWWTAEANAVAAVLSFLIVLLSVPVGFFLRRVSAPPRWKTLPTWLGLVAVGIGGGAAIPPIIELARFRPGESMVEPVGLGFVTTVSAALVAMIAYFMVQVPGSGRALGRLARLLRRVRRSVIVALAAVYVLLCCTFFILAGNSSF</sequence>
<evidence type="ECO:0000259" key="2">
    <source>
        <dbReference type="PROSITE" id="PS50011"/>
    </source>
</evidence>
<dbReference type="SUPFAM" id="SSF56112">
    <property type="entry name" value="Protein kinase-like (PK-like)"/>
    <property type="match status" value="1"/>
</dbReference>
<feature type="transmembrane region" description="Helical" evidence="1">
    <location>
        <begin position="292"/>
        <end position="314"/>
    </location>
</feature>